<evidence type="ECO:0000256" key="4">
    <source>
        <dbReference type="ARBA" id="ARBA00022692"/>
    </source>
</evidence>
<keyword evidence="13" id="KW-1185">Reference proteome</keyword>
<feature type="domain" description="Ammonium transporter AmtB-like" evidence="11">
    <location>
        <begin position="57"/>
        <end position="452"/>
    </location>
</feature>
<dbReference type="InterPro" id="IPR001905">
    <property type="entry name" value="Ammonium_transpt"/>
</dbReference>
<dbReference type="InterPro" id="IPR024041">
    <property type="entry name" value="NH4_transpt_AmtB-like_dom"/>
</dbReference>
<dbReference type="PANTHER" id="PTHR43029:SF10">
    <property type="entry name" value="AMMONIUM TRANSPORTER MEP2"/>
    <property type="match status" value="1"/>
</dbReference>
<evidence type="ECO:0000256" key="7">
    <source>
        <dbReference type="ARBA" id="ARBA00023177"/>
    </source>
</evidence>
<evidence type="ECO:0000256" key="10">
    <source>
        <dbReference type="SAM" id="MobiDB-lite"/>
    </source>
</evidence>
<feature type="region of interest" description="Disordered" evidence="10">
    <location>
        <begin position="18"/>
        <end position="37"/>
    </location>
</feature>
<feature type="transmembrane region" description="Helical" evidence="9">
    <location>
        <begin position="243"/>
        <end position="263"/>
    </location>
</feature>
<dbReference type="EMBL" id="BAABFB010000048">
    <property type="protein sequence ID" value="GAA4481331.1"/>
    <property type="molecule type" value="Genomic_DNA"/>
</dbReference>
<sequence>MVRLSSHPTHGVRKVKQIRNTHAAPAKPQPTIVTGGVREDPHAEEADVHSIDTGDTAWLLVATALVLLMTPGLALFYGGMVRSKGVLNMIMMSFVAIALVTVVWLIVGYSLVFGDDVGGGLIGGLEHVGMAGIDPGTVHGTVPELLFATFQLTFAILTAALISGAIADRTKFSAWMVFVPIWTLLVYVPVAHWVWGPDGWIAQLGVLDYAGGLVVEIVSGASGLALALVLGERIGFRTEPMRPHNLPFVLLGVGLLWFGWFGFNAGSALGANGTAAAVFVNTLVAGCTGMLGWVVVEQRRDGHPTTFGAASGVVAGLVAITPSCGWVTMLGAAVVGLLAGVVCSFAVGWKFRFGYDDSLDVVGVHLVGGIVGTLAIGLLASQVMTHGPEGLLYGGGLTQLGKQALAVAVVGGYAFGVTYLLGKAITRFVGFRVTAEQETTGVDLALHAESAYEHAVLAHGSPGALGMHGGSGLFGSHGHTTGLFPPRREDESEKPDRDGEPDPQRG</sequence>
<dbReference type="InterPro" id="IPR029020">
    <property type="entry name" value="Ammonium/urea_transptr"/>
</dbReference>
<reference evidence="13" key="1">
    <citation type="journal article" date="2019" name="Int. J. Syst. Evol. Microbiol.">
        <title>The Global Catalogue of Microorganisms (GCM) 10K type strain sequencing project: providing services to taxonomists for standard genome sequencing and annotation.</title>
        <authorList>
            <consortium name="The Broad Institute Genomics Platform"/>
            <consortium name="The Broad Institute Genome Sequencing Center for Infectious Disease"/>
            <person name="Wu L."/>
            <person name="Ma J."/>
        </authorList>
    </citation>
    <scope>NUCLEOTIDE SEQUENCE [LARGE SCALE GENOMIC DNA]</scope>
    <source>
        <strain evidence="13">JCM 32206</strain>
    </source>
</reference>
<feature type="transmembrane region" description="Helical" evidence="9">
    <location>
        <begin position="57"/>
        <end position="77"/>
    </location>
</feature>
<feature type="transmembrane region" description="Helical" evidence="9">
    <location>
        <begin position="207"/>
        <end position="231"/>
    </location>
</feature>
<evidence type="ECO:0000256" key="8">
    <source>
        <dbReference type="ARBA" id="ARBA00050025"/>
    </source>
</evidence>
<comment type="similarity">
    <text evidence="2 9">Belongs to the ammonia transporter channel (TC 1.A.11.2) family.</text>
</comment>
<evidence type="ECO:0000256" key="5">
    <source>
        <dbReference type="ARBA" id="ARBA00022989"/>
    </source>
</evidence>
<feature type="compositionally biased region" description="Basic and acidic residues" evidence="10">
    <location>
        <begin position="486"/>
        <end position="506"/>
    </location>
</feature>
<keyword evidence="4 9" id="KW-0812">Transmembrane</keyword>
<feature type="transmembrane region" description="Helical" evidence="9">
    <location>
        <begin position="404"/>
        <end position="422"/>
    </location>
</feature>
<evidence type="ECO:0000256" key="1">
    <source>
        <dbReference type="ARBA" id="ARBA00004141"/>
    </source>
</evidence>
<accession>A0ABP8P3G5</accession>
<comment type="caution">
    <text evidence="12">The sequence shown here is derived from an EMBL/GenBank/DDBJ whole genome shotgun (WGS) entry which is preliminary data.</text>
</comment>
<evidence type="ECO:0000313" key="13">
    <source>
        <dbReference type="Proteomes" id="UP001501183"/>
    </source>
</evidence>
<evidence type="ECO:0000313" key="12">
    <source>
        <dbReference type="EMBL" id="GAA4481331.1"/>
    </source>
</evidence>
<evidence type="ECO:0000256" key="2">
    <source>
        <dbReference type="ARBA" id="ARBA00005887"/>
    </source>
</evidence>
<proteinExistence type="inferred from homology"/>
<feature type="transmembrane region" description="Helical" evidence="9">
    <location>
        <begin position="326"/>
        <end position="349"/>
    </location>
</feature>
<protein>
    <recommendedName>
        <fullName evidence="8 9">Ammonium transporter</fullName>
    </recommendedName>
</protein>
<keyword evidence="7 9" id="KW-0924">Ammonia transport</keyword>
<feature type="transmembrane region" description="Helical" evidence="9">
    <location>
        <begin position="89"/>
        <end position="112"/>
    </location>
</feature>
<feature type="transmembrane region" description="Helical" evidence="9">
    <location>
        <begin position="361"/>
        <end position="384"/>
    </location>
</feature>
<dbReference type="Proteomes" id="UP001501183">
    <property type="component" value="Unassembled WGS sequence"/>
</dbReference>
<evidence type="ECO:0000259" key="11">
    <source>
        <dbReference type="Pfam" id="PF00909"/>
    </source>
</evidence>
<evidence type="ECO:0000256" key="6">
    <source>
        <dbReference type="ARBA" id="ARBA00023136"/>
    </source>
</evidence>
<comment type="subcellular location">
    <subcellularLocation>
        <location evidence="9">Cell membrane</location>
        <topology evidence="9">Multi-pass membrane protein</topology>
    </subcellularLocation>
    <subcellularLocation>
        <location evidence="1">Membrane</location>
        <topology evidence="1">Multi-pass membrane protein</topology>
    </subcellularLocation>
</comment>
<dbReference type="PROSITE" id="PS01219">
    <property type="entry name" value="AMMONIUM_TRANSP"/>
    <property type="match status" value="1"/>
</dbReference>
<feature type="transmembrane region" description="Helical" evidence="9">
    <location>
        <begin position="145"/>
        <end position="167"/>
    </location>
</feature>
<organism evidence="12 13">
    <name type="scientific">Rhodococcus olei</name>
    <dbReference type="NCBI Taxonomy" id="2161675"/>
    <lineage>
        <taxon>Bacteria</taxon>
        <taxon>Bacillati</taxon>
        <taxon>Actinomycetota</taxon>
        <taxon>Actinomycetes</taxon>
        <taxon>Mycobacteriales</taxon>
        <taxon>Nocardiaceae</taxon>
        <taxon>Rhodococcus</taxon>
    </lineage>
</organism>
<keyword evidence="5 9" id="KW-1133">Transmembrane helix</keyword>
<feature type="transmembrane region" description="Helical" evidence="9">
    <location>
        <begin position="174"/>
        <end position="195"/>
    </location>
</feature>
<keyword evidence="6 9" id="KW-0472">Membrane</keyword>
<dbReference type="NCBIfam" id="TIGR00836">
    <property type="entry name" value="amt"/>
    <property type="match status" value="1"/>
</dbReference>
<keyword evidence="3 9" id="KW-0813">Transport</keyword>
<dbReference type="Pfam" id="PF00909">
    <property type="entry name" value="Ammonium_transp"/>
    <property type="match status" value="1"/>
</dbReference>
<dbReference type="Gene3D" id="1.10.3430.10">
    <property type="entry name" value="Ammonium transporter AmtB like domains"/>
    <property type="match status" value="1"/>
</dbReference>
<evidence type="ECO:0000256" key="3">
    <source>
        <dbReference type="ARBA" id="ARBA00022448"/>
    </source>
</evidence>
<feature type="region of interest" description="Disordered" evidence="10">
    <location>
        <begin position="476"/>
        <end position="506"/>
    </location>
</feature>
<dbReference type="SUPFAM" id="SSF111352">
    <property type="entry name" value="Ammonium transporter"/>
    <property type="match status" value="1"/>
</dbReference>
<feature type="transmembrane region" description="Helical" evidence="9">
    <location>
        <begin position="303"/>
        <end position="320"/>
    </location>
</feature>
<dbReference type="PANTHER" id="PTHR43029">
    <property type="entry name" value="AMMONIUM TRANSPORTER MEP2"/>
    <property type="match status" value="1"/>
</dbReference>
<name>A0ABP8P3G5_9NOCA</name>
<evidence type="ECO:0000256" key="9">
    <source>
        <dbReference type="RuleBase" id="RU362002"/>
    </source>
</evidence>
<feature type="transmembrane region" description="Helical" evidence="9">
    <location>
        <begin position="275"/>
        <end position="296"/>
    </location>
</feature>
<gene>
    <name evidence="12" type="ORF">GCM10023094_29300</name>
</gene>
<dbReference type="InterPro" id="IPR018047">
    <property type="entry name" value="Ammonium_transpt_CS"/>
</dbReference>